<dbReference type="OrthoDB" id="29013at2759"/>
<protein>
    <submittedName>
        <fullName evidence="1">Uncharacterized protein</fullName>
    </submittedName>
</protein>
<comment type="caution">
    <text evidence="1">The sequence shown here is derived from an EMBL/GenBank/DDBJ whole genome shotgun (WGS) entry which is preliminary data.</text>
</comment>
<name>A0A835QJE6_VANPL</name>
<dbReference type="AlphaFoldDB" id="A0A835QJE6"/>
<dbReference type="EMBL" id="JADCNL010000008">
    <property type="protein sequence ID" value="KAG0469788.1"/>
    <property type="molecule type" value="Genomic_DNA"/>
</dbReference>
<keyword evidence="2" id="KW-1185">Reference proteome</keyword>
<evidence type="ECO:0000313" key="1">
    <source>
        <dbReference type="EMBL" id="KAG0469788.1"/>
    </source>
</evidence>
<evidence type="ECO:0000313" key="2">
    <source>
        <dbReference type="Proteomes" id="UP000636800"/>
    </source>
</evidence>
<accession>A0A835QJE6</accession>
<reference evidence="1 2" key="1">
    <citation type="journal article" date="2020" name="Nat. Food">
        <title>A phased Vanilla planifolia genome enables genetic improvement of flavour and production.</title>
        <authorList>
            <person name="Hasing T."/>
            <person name="Tang H."/>
            <person name="Brym M."/>
            <person name="Khazi F."/>
            <person name="Huang T."/>
            <person name="Chambers A.H."/>
        </authorList>
    </citation>
    <scope>NUCLEOTIDE SEQUENCE [LARGE SCALE GENOMIC DNA]</scope>
    <source>
        <tissue evidence="1">Leaf</tissue>
    </source>
</reference>
<organism evidence="1 2">
    <name type="scientific">Vanilla planifolia</name>
    <name type="common">Vanilla</name>
    <dbReference type="NCBI Taxonomy" id="51239"/>
    <lineage>
        <taxon>Eukaryota</taxon>
        <taxon>Viridiplantae</taxon>
        <taxon>Streptophyta</taxon>
        <taxon>Embryophyta</taxon>
        <taxon>Tracheophyta</taxon>
        <taxon>Spermatophyta</taxon>
        <taxon>Magnoliopsida</taxon>
        <taxon>Liliopsida</taxon>
        <taxon>Asparagales</taxon>
        <taxon>Orchidaceae</taxon>
        <taxon>Vanilloideae</taxon>
        <taxon>Vanilleae</taxon>
        <taxon>Vanilla</taxon>
    </lineage>
</organism>
<gene>
    <name evidence="1" type="ORF">HPP92_016488</name>
</gene>
<dbReference type="Proteomes" id="UP000636800">
    <property type="component" value="Unassembled WGS sequence"/>
</dbReference>
<proteinExistence type="predicted"/>
<sequence>MGGWNMTLIHVNGINNSSRWVEESGGSYNSFEDDEDESLGIFTYKLYQVLFKALSCLEFKELLSMVERSPVENKEQNK</sequence>